<protein>
    <recommendedName>
        <fullName evidence="6">Pentacotripeptide-repeat region of PRORP domain-containing protein</fullName>
    </recommendedName>
</protein>
<dbReference type="InterPro" id="IPR050667">
    <property type="entry name" value="PPR-containing_protein"/>
</dbReference>
<dbReference type="Proteomes" id="UP000316621">
    <property type="component" value="Chromosome 5"/>
</dbReference>
<evidence type="ECO:0000256" key="3">
    <source>
        <dbReference type="PROSITE-ProRule" id="PRU00708"/>
    </source>
</evidence>
<dbReference type="AlphaFoldDB" id="A0A4Y7JNN1"/>
<proteinExistence type="inferred from homology"/>
<dbReference type="Pfam" id="PF13041">
    <property type="entry name" value="PPR_2"/>
    <property type="match status" value="1"/>
</dbReference>
<evidence type="ECO:0000256" key="2">
    <source>
        <dbReference type="ARBA" id="ARBA00022737"/>
    </source>
</evidence>
<keyword evidence="5" id="KW-1185">Reference proteome</keyword>
<dbReference type="OrthoDB" id="185373at2759"/>
<dbReference type="Gramene" id="RZC61285">
    <property type="protein sequence ID" value="RZC61285"/>
    <property type="gene ID" value="C5167_023051"/>
</dbReference>
<dbReference type="OMA" id="ICTENRD"/>
<dbReference type="STRING" id="3469.A0A4Y7JNN1"/>
<dbReference type="PROSITE" id="PS51375">
    <property type="entry name" value="PPR"/>
    <property type="match status" value="3"/>
</dbReference>
<reference evidence="4 5" key="1">
    <citation type="journal article" date="2018" name="Science">
        <title>The opium poppy genome and morphinan production.</title>
        <authorList>
            <person name="Guo L."/>
            <person name="Winzer T."/>
            <person name="Yang X."/>
            <person name="Li Y."/>
            <person name="Ning Z."/>
            <person name="He Z."/>
            <person name="Teodor R."/>
            <person name="Lu Y."/>
            <person name="Bowser T.A."/>
            <person name="Graham I.A."/>
            <person name="Ye K."/>
        </authorList>
    </citation>
    <scope>NUCLEOTIDE SEQUENCE [LARGE SCALE GENOMIC DNA]</scope>
    <source>
        <strain evidence="5">cv. HN1</strain>
        <tissue evidence="4">Leaves</tissue>
    </source>
</reference>
<evidence type="ECO:0000313" key="4">
    <source>
        <dbReference type="EMBL" id="RZC61285.1"/>
    </source>
</evidence>
<evidence type="ECO:0008006" key="6">
    <source>
        <dbReference type="Google" id="ProtNLM"/>
    </source>
</evidence>
<accession>A0A4Y7JNN1</accession>
<evidence type="ECO:0000256" key="1">
    <source>
        <dbReference type="ARBA" id="ARBA00007626"/>
    </source>
</evidence>
<sequence length="250" mass="28303">MIKVAVKRSKDPIILKRLHALLYSTNTNPSSQQQHEGEGESIHNKTYWTKRIHSLCTQHGKVDEALLLLDNLRLHGNSPDSLNLSSIIHALCSSYRFTDAHNRLLQFINTHHSVLDERTCNVLIARLLDAKTPRQTLTVIRSLIAAKTSFVPSLINYNRLINQFCSSNQSDEARKLFDDMKIRGHSPNSISYTTMINGFCRVGELDNAYKVLDEMSNKGVLPNSLTCSVLLSGVLRKRNAEEYSKLMNQL</sequence>
<dbReference type="PANTHER" id="PTHR47939:SF5">
    <property type="entry name" value="PENTACOTRIPEPTIDE-REPEAT REGION OF PRORP DOMAIN-CONTAINING PROTEIN"/>
    <property type="match status" value="1"/>
</dbReference>
<dbReference type="NCBIfam" id="TIGR00756">
    <property type="entry name" value="PPR"/>
    <property type="match status" value="2"/>
</dbReference>
<dbReference type="InterPro" id="IPR011990">
    <property type="entry name" value="TPR-like_helical_dom_sf"/>
</dbReference>
<organism evidence="4 5">
    <name type="scientific">Papaver somniferum</name>
    <name type="common">Opium poppy</name>
    <dbReference type="NCBI Taxonomy" id="3469"/>
    <lineage>
        <taxon>Eukaryota</taxon>
        <taxon>Viridiplantae</taxon>
        <taxon>Streptophyta</taxon>
        <taxon>Embryophyta</taxon>
        <taxon>Tracheophyta</taxon>
        <taxon>Spermatophyta</taxon>
        <taxon>Magnoliopsida</taxon>
        <taxon>Ranunculales</taxon>
        <taxon>Papaveraceae</taxon>
        <taxon>Papaveroideae</taxon>
        <taxon>Papaver</taxon>
    </lineage>
</organism>
<dbReference type="InterPro" id="IPR002885">
    <property type="entry name" value="PPR_rpt"/>
</dbReference>
<dbReference type="EMBL" id="CM010719">
    <property type="protein sequence ID" value="RZC61285.1"/>
    <property type="molecule type" value="Genomic_DNA"/>
</dbReference>
<evidence type="ECO:0000313" key="5">
    <source>
        <dbReference type="Proteomes" id="UP000316621"/>
    </source>
</evidence>
<feature type="repeat" description="PPR" evidence="3">
    <location>
        <begin position="44"/>
        <end position="79"/>
    </location>
</feature>
<feature type="repeat" description="PPR" evidence="3">
    <location>
        <begin position="153"/>
        <end position="187"/>
    </location>
</feature>
<feature type="repeat" description="PPR" evidence="3">
    <location>
        <begin position="188"/>
        <end position="222"/>
    </location>
</feature>
<name>A0A4Y7JNN1_PAPSO</name>
<comment type="similarity">
    <text evidence="1">Belongs to the PPR family. P subfamily.</text>
</comment>
<gene>
    <name evidence="4" type="ORF">C5167_023051</name>
</gene>
<keyword evidence="2" id="KW-0677">Repeat</keyword>
<dbReference type="Pfam" id="PF01535">
    <property type="entry name" value="PPR"/>
    <property type="match status" value="1"/>
</dbReference>
<dbReference type="Gene3D" id="1.25.40.10">
    <property type="entry name" value="Tetratricopeptide repeat domain"/>
    <property type="match status" value="2"/>
</dbReference>
<dbReference type="PANTHER" id="PTHR47939">
    <property type="entry name" value="MEMBRANE-ASSOCIATED SALT-INDUCIBLE PROTEIN-LIKE"/>
    <property type="match status" value="1"/>
</dbReference>